<reference evidence="2 3" key="1">
    <citation type="submission" date="2023-10" db="EMBL/GenBank/DDBJ databases">
        <title>Chromosome-scale genome assembly provides insights into flower coloration mechanisms of Canna indica.</title>
        <authorList>
            <person name="Li C."/>
        </authorList>
    </citation>
    <scope>NUCLEOTIDE SEQUENCE [LARGE SCALE GENOMIC DNA]</scope>
    <source>
        <tissue evidence="2">Flower</tissue>
    </source>
</reference>
<protein>
    <recommendedName>
        <fullName evidence="1">DUF659 domain-containing protein</fullName>
    </recommendedName>
</protein>
<dbReference type="InterPro" id="IPR012337">
    <property type="entry name" value="RNaseH-like_sf"/>
</dbReference>
<dbReference type="PANTHER" id="PTHR32166:SF122">
    <property type="entry name" value="OS09G0499600 PROTEIN"/>
    <property type="match status" value="1"/>
</dbReference>
<dbReference type="SUPFAM" id="SSF53098">
    <property type="entry name" value="Ribonuclease H-like"/>
    <property type="match status" value="1"/>
</dbReference>
<sequence length="265" mass="30146">MKGKGGPRHQTLNEMVQDIDMVVRDICRCLYGNALPFNLVKSPLFTQMVKSISKYGRDLKLPSYHEVRVIYLKKEVDDINTRLEIYRDEWKKTGCILMLDGWTDEKNKCLINSLVNSLRGTVFIKSIDASGSIKDAGKMFELFDSMVDEIGEENVVQVVFDSASALVAAGKKLIEKRKDLFWTPCAAHCIDLVLEDRYWRFSNVRELTRSVVTRFATAYLTLKSVLNQKVALQSMFVSEKWASSTYAGKDDGDSVKEIILGDSRF</sequence>
<dbReference type="Pfam" id="PF04937">
    <property type="entry name" value="DUF659"/>
    <property type="match status" value="1"/>
</dbReference>
<dbReference type="AlphaFoldDB" id="A0AAQ3QIA1"/>
<accession>A0AAQ3QIA1</accession>
<dbReference type="InterPro" id="IPR007021">
    <property type="entry name" value="DUF659"/>
</dbReference>
<evidence type="ECO:0000313" key="2">
    <source>
        <dbReference type="EMBL" id="WOL10273.1"/>
    </source>
</evidence>
<dbReference type="PANTHER" id="PTHR32166">
    <property type="entry name" value="OSJNBA0013A04.12 PROTEIN"/>
    <property type="match status" value="1"/>
</dbReference>
<gene>
    <name evidence="2" type="ORF">Cni_G19027</name>
</gene>
<proteinExistence type="predicted"/>
<feature type="domain" description="DUF659" evidence="1">
    <location>
        <begin position="62"/>
        <end position="196"/>
    </location>
</feature>
<name>A0AAQ3QIA1_9LILI</name>
<dbReference type="EMBL" id="CP136895">
    <property type="protein sequence ID" value="WOL10273.1"/>
    <property type="molecule type" value="Genomic_DNA"/>
</dbReference>
<dbReference type="Proteomes" id="UP001327560">
    <property type="component" value="Chromosome 6"/>
</dbReference>
<keyword evidence="3" id="KW-1185">Reference proteome</keyword>
<organism evidence="2 3">
    <name type="scientific">Canna indica</name>
    <name type="common">Indian-shot</name>
    <dbReference type="NCBI Taxonomy" id="4628"/>
    <lineage>
        <taxon>Eukaryota</taxon>
        <taxon>Viridiplantae</taxon>
        <taxon>Streptophyta</taxon>
        <taxon>Embryophyta</taxon>
        <taxon>Tracheophyta</taxon>
        <taxon>Spermatophyta</taxon>
        <taxon>Magnoliopsida</taxon>
        <taxon>Liliopsida</taxon>
        <taxon>Zingiberales</taxon>
        <taxon>Cannaceae</taxon>
        <taxon>Canna</taxon>
    </lineage>
</organism>
<evidence type="ECO:0000259" key="1">
    <source>
        <dbReference type="Pfam" id="PF04937"/>
    </source>
</evidence>
<evidence type="ECO:0000313" key="3">
    <source>
        <dbReference type="Proteomes" id="UP001327560"/>
    </source>
</evidence>